<feature type="compositionally biased region" description="Polar residues" evidence="15">
    <location>
        <begin position="77"/>
        <end position="92"/>
    </location>
</feature>
<feature type="compositionally biased region" description="Polar residues" evidence="15">
    <location>
        <begin position="1323"/>
        <end position="1338"/>
    </location>
</feature>
<dbReference type="PROSITE" id="PS50032">
    <property type="entry name" value="KA1"/>
    <property type="match status" value="1"/>
</dbReference>
<dbReference type="PANTHER" id="PTHR24346:SF82">
    <property type="entry name" value="KP78A-RELATED"/>
    <property type="match status" value="1"/>
</dbReference>
<feature type="region of interest" description="Disordered" evidence="15">
    <location>
        <begin position="1"/>
        <end position="110"/>
    </location>
</feature>
<dbReference type="EMBL" id="SJOL01006478">
    <property type="protein sequence ID" value="TGZ65754.1"/>
    <property type="molecule type" value="Genomic_DNA"/>
</dbReference>
<feature type="compositionally biased region" description="Polar residues" evidence="15">
    <location>
        <begin position="599"/>
        <end position="612"/>
    </location>
</feature>
<keyword evidence="4" id="KW-0723">Serine/threonine-protein kinase</keyword>
<dbReference type="CDD" id="cd14337">
    <property type="entry name" value="UBA_MARK_Par1"/>
    <property type="match status" value="1"/>
</dbReference>
<dbReference type="GO" id="GO:0050321">
    <property type="term" value="F:tau-protein kinase activity"/>
    <property type="evidence" value="ECO:0007669"/>
    <property type="project" value="TreeGrafter"/>
</dbReference>
<keyword evidence="6" id="KW-0808">Transferase</keyword>
<keyword evidence="7" id="KW-0479">Metal-binding</keyword>
<evidence type="ECO:0000259" key="16">
    <source>
        <dbReference type="PROSITE" id="PS50011"/>
    </source>
</evidence>
<dbReference type="InterPro" id="IPR028375">
    <property type="entry name" value="KA1/Ssp2_C"/>
</dbReference>
<feature type="compositionally biased region" description="Polar residues" evidence="15">
    <location>
        <begin position="787"/>
        <end position="809"/>
    </location>
</feature>
<keyword evidence="11" id="KW-0460">Magnesium</keyword>
<evidence type="ECO:0000259" key="18">
    <source>
        <dbReference type="PROSITE" id="PS50032"/>
    </source>
</evidence>
<evidence type="ECO:0000259" key="17">
    <source>
        <dbReference type="PROSITE" id="PS50030"/>
    </source>
</evidence>
<feature type="compositionally biased region" description="Pro residues" evidence="15">
    <location>
        <begin position="730"/>
        <end position="743"/>
    </location>
</feature>
<keyword evidence="9" id="KW-0418">Kinase</keyword>
<dbReference type="InterPro" id="IPR011009">
    <property type="entry name" value="Kinase-like_dom_sf"/>
</dbReference>
<comment type="similarity">
    <text evidence="2">Belongs to the protein kinase superfamily. CAMK Ser/Thr protein kinase family. SNF1 subfamily.</text>
</comment>
<sequence>MPSITHSACYTGPTGFSSQLPTQPMHTYQYKNLGPLPAGMGSPAMPNPSPRNRLLLQDSNTQLVNNSGHFGPPGPPHTTSVNGNYSARLTNSRGHHGTHAQQSNGIPSSNATELMSMSMHTPPSNYHYWPAAAACVTNSPNSHNSTTATPNPSVSPYAHTNIMPGGTHNYSPTPAAVGTNDFHLKHNGTTSAKSNIVSGGTSTHGTKPNSSSSSSRPLWKERPHVGRYSLIRTIGKGNFAKVKLAQHLTTGMQVAVKVIDKTLLNHSSMQKLFREVRVLKTLNHPNIIKLLEVIESERHLYLVMEYASGGEVFDYLVAHGKMKEADARIKFRQIVSAVQYCHQKMVVHRDLKAENLLLDADLNIKIADFGFSNYFSTSQKLDTFCGSPPYAAPELFLGRKYEGPEVDVWSLGVILYTLVSGTLPFDGKNLKELRERVLRGTYRVPFYMTHECETLLKKMLVLNPAKRLPLSEVMRDPWLNNGFEIVLRPYSEPPTDYCDPERIETMVRMGFKPGEIQEALTQQRFNNITATYILLGRYDPKVHGRLPGLGNANQSTSRLGNKLDSRQGDFSLNGTAQPVPATITPGSSLHHPSRPASAVPSTQNQYNNSHNTVHSRRTPDEGLFSRAAASFTARTLQEQLSFGKGAITRTTQQSVSSVSSSVTATASSSNDTSVSSAVTSVQASSRPNPTVRRSATTCEPRTSIPSSATVTNIVSNNLSATADSQRSPSSSPPPPSQAPPPDFPLHQIPPSTQQPSVITVHPTAVTTAHLVLANGPSATPARGPGPANNSTIYSVQRSTQPPLRNSGTTAPLARDEEEPFTSCEARKNLSSCRNRSKPTDHRESKTSYNGSTRSHSSSSSSSDDSNSVSDVYDREVGSGSSGGSVSSASALKNTKRNRTPESNKTSVVLAAAPSVNSSNLPNNPQRRQSAAAGSGITGKSSMRDSNFVRMPSVRRKSSIRTSEPTDSAVSGSAKSGNSSARVPRPSSSDQQQMAPGSPNTKPRVPSVGVSSAFKETTETIRDGSRNGTDSVSSKDIQPQTKPRSLFRGPPNAADILSEMNPFRVAADNTSKPSPPAVPPHTSRAPLTPTPASRALSPSANSNSNNTLSGAIRRPTAPPPPPLATNCVTNPPNRMSYAYHSLRLPSATTTTTIAMGKDGSLDPNSHPFSRPIEPPSGSFWTGDSGRANGTVTPAPIGASNGRDIYTVPFSRNLPERSTIQHVPTGRARERLEGSSGGPRLVRHAGTHSIATQSMTARPHSPSLRSDSRDSATPRPISPDDLSISSVTSSISTLGHNDGVSDRGRTEDSPPLDYLTRGTSVAGRQRNTLGSPVQGFSRNLSMRPPANRDSQINGGFNNFFRTLTTRISRSKLFRRSTIMQANATFVDQEIAHPEPRHHRLDPMVAPTMELDKVVVTRGSPSPDSSLKPTLNRIPRSHSGVTPHRPISQVATRHTLADALDEDRRPSRRIDQAEHYDRRLSPTEEDRATITRRTSTRSSVSKDNRSRSVQRPILSKDGEPDDNDEDRTPSRSALRTSTRSKQGSHVDSRRKSPTSVNKTEPESSRTFNSKAHRSMRYVLRPFARWPLDEVMIEVQRSLTNHGVDYEVVGEHKLQCVYGDPSHGCQIPSLRNPKAVVTNRSPSPSELLDSGVDGGIVHWEMEVGKLAGVGMNGIRFKRINGSMSAFKQIAKKLAADLKL</sequence>
<feature type="compositionally biased region" description="Basic and acidic residues" evidence="15">
    <location>
        <begin position="1297"/>
        <end position="1306"/>
    </location>
</feature>
<dbReference type="InterPro" id="IPR001772">
    <property type="entry name" value="KA1_dom"/>
</dbReference>
<dbReference type="FunFam" id="1.10.8.10:FF:000005">
    <property type="entry name" value="Non-specific serine/threonine protein kinase"/>
    <property type="match status" value="1"/>
</dbReference>
<feature type="region of interest" description="Disordered" evidence="15">
    <location>
        <begin position="774"/>
        <end position="1128"/>
    </location>
</feature>
<dbReference type="Proteomes" id="UP000308267">
    <property type="component" value="Unassembled WGS sequence"/>
</dbReference>
<dbReference type="Gene3D" id="1.10.8.10">
    <property type="entry name" value="DNA helicase RuvA subunit, C-terminal domain"/>
    <property type="match status" value="1"/>
</dbReference>
<dbReference type="InterPro" id="IPR000719">
    <property type="entry name" value="Prot_kinase_dom"/>
</dbReference>
<feature type="region of interest" description="Disordered" evidence="15">
    <location>
        <begin position="1214"/>
        <end position="1351"/>
    </location>
</feature>
<evidence type="ECO:0000313" key="19">
    <source>
        <dbReference type="EMBL" id="TGZ65754.1"/>
    </source>
</evidence>
<dbReference type="InterPro" id="IPR015940">
    <property type="entry name" value="UBA"/>
</dbReference>
<feature type="compositionally biased region" description="Polar residues" evidence="15">
    <location>
        <begin position="1"/>
        <end position="30"/>
    </location>
</feature>
<accession>A0A4V3SES7</accession>
<evidence type="ECO:0000256" key="13">
    <source>
        <dbReference type="ARBA" id="ARBA00048679"/>
    </source>
</evidence>
<feature type="compositionally biased region" description="Low complexity" evidence="15">
    <location>
        <begin position="664"/>
        <end position="685"/>
    </location>
</feature>
<dbReference type="SMART" id="SM00165">
    <property type="entry name" value="UBA"/>
    <property type="match status" value="1"/>
</dbReference>
<name>A0A4V3SES7_OPIFE</name>
<evidence type="ECO:0000313" key="20">
    <source>
        <dbReference type="Proteomes" id="UP000308267"/>
    </source>
</evidence>
<dbReference type="PANTHER" id="PTHR24346">
    <property type="entry name" value="MAP/MICROTUBULE AFFINITY-REGULATING KINASE"/>
    <property type="match status" value="1"/>
</dbReference>
<protein>
    <recommendedName>
        <fullName evidence="3">non-specific serine/threonine protein kinase</fullName>
        <ecNumber evidence="3">2.7.11.1</ecNumber>
    </recommendedName>
</protein>
<dbReference type="OrthoDB" id="193931at2759"/>
<dbReference type="EC" id="2.7.11.1" evidence="3"/>
<feature type="binding site" evidence="14">
    <location>
        <position position="257"/>
    </location>
    <ligand>
        <name>ATP</name>
        <dbReference type="ChEBI" id="CHEBI:30616"/>
    </ligand>
</feature>
<evidence type="ECO:0000256" key="6">
    <source>
        <dbReference type="ARBA" id="ARBA00022679"/>
    </source>
</evidence>
<feature type="compositionally biased region" description="Basic and acidic residues" evidence="15">
    <location>
        <begin position="1015"/>
        <end position="1024"/>
    </location>
</feature>
<dbReference type="Gene3D" id="1.10.510.10">
    <property type="entry name" value="Transferase(Phosphotransferase) domain 1"/>
    <property type="match status" value="1"/>
</dbReference>
<dbReference type="PROSITE" id="PS00107">
    <property type="entry name" value="PROTEIN_KINASE_ATP"/>
    <property type="match status" value="1"/>
</dbReference>
<organism evidence="19 20">
    <name type="scientific">Opisthorchis felineus</name>
    <dbReference type="NCBI Taxonomy" id="147828"/>
    <lineage>
        <taxon>Eukaryota</taxon>
        <taxon>Metazoa</taxon>
        <taxon>Spiralia</taxon>
        <taxon>Lophotrochozoa</taxon>
        <taxon>Platyhelminthes</taxon>
        <taxon>Trematoda</taxon>
        <taxon>Digenea</taxon>
        <taxon>Opisthorchiida</taxon>
        <taxon>Opisthorchiata</taxon>
        <taxon>Opisthorchiidae</taxon>
        <taxon>Opisthorchis</taxon>
    </lineage>
</organism>
<evidence type="ECO:0000256" key="3">
    <source>
        <dbReference type="ARBA" id="ARBA00012513"/>
    </source>
</evidence>
<dbReference type="FunFam" id="1.10.510.10:FF:000156">
    <property type="entry name" value="Serine/threonine-protein kinase SIK3 homolog"/>
    <property type="match status" value="1"/>
</dbReference>
<gene>
    <name evidence="19" type="ORF">CRM22_005720</name>
</gene>
<dbReference type="Gene3D" id="3.30.310.80">
    <property type="entry name" value="Kinase associated domain 1, KA1"/>
    <property type="match status" value="1"/>
</dbReference>
<feature type="region of interest" description="Disordered" evidence="15">
    <location>
        <begin position="1413"/>
        <end position="1567"/>
    </location>
</feature>
<evidence type="ECO:0000256" key="11">
    <source>
        <dbReference type="ARBA" id="ARBA00022842"/>
    </source>
</evidence>
<evidence type="ECO:0000256" key="4">
    <source>
        <dbReference type="ARBA" id="ARBA00022527"/>
    </source>
</evidence>
<feature type="compositionally biased region" description="Polar residues" evidence="15">
    <location>
        <begin position="959"/>
        <end position="1000"/>
    </location>
</feature>
<dbReference type="PROSITE" id="PS50030">
    <property type="entry name" value="UBA"/>
    <property type="match status" value="1"/>
</dbReference>
<comment type="cofactor">
    <cofactor evidence="1">
        <name>Mg(2+)</name>
        <dbReference type="ChEBI" id="CHEBI:18420"/>
    </cofactor>
</comment>
<dbReference type="SUPFAM" id="SSF56112">
    <property type="entry name" value="Protein kinase-like (PK-like)"/>
    <property type="match status" value="1"/>
</dbReference>
<keyword evidence="8 14" id="KW-0547">Nucleotide-binding</keyword>
<dbReference type="GO" id="GO:0005737">
    <property type="term" value="C:cytoplasm"/>
    <property type="evidence" value="ECO:0007669"/>
    <property type="project" value="TreeGrafter"/>
</dbReference>
<feature type="compositionally biased region" description="Low complexity" evidence="15">
    <location>
        <begin position="1277"/>
        <end position="1292"/>
    </location>
</feature>
<feature type="domain" description="KA1" evidence="18">
    <location>
        <begin position="1646"/>
        <end position="1695"/>
    </location>
</feature>
<feature type="compositionally biased region" description="Polar residues" evidence="15">
    <location>
        <begin position="1527"/>
        <end position="1540"/>
    </location>
</feature>
<feature type="compositionally biased region" description="Polar residues" evidence="15">
    <location>
        <begin position="1550"/>
        <end position="1566"/>
    </location>
</feature>
<evidence type="ECO:0000256" key="2">
    <source>
        <dbReference type="ARBA" id="ARBA00006234"/>
    </source>
</evidence>
<feature type="region of interest" description="Disordered" evidence="15">
    <location>
        <begin position="546"/>
        <end position="620"/>
    </location>
</feature>
<comment type="catalytic activity">
    <reaction evidence="12">
        <text>L-threonyl-[protein] + ATP = O-phospho-L-threonyl-[protein] + ADP + H(+)</text>
        <dbReference type="Rhea" id="RHEA:46608"/>
        <dbReference type="Rhea" id="RHEA-COMP:11060"/>
        <dbReference type="Rhea" id="RHEA-COMP:11605"/>
        <dbReference type="ChEBI" id="CHEBI:15378"/>
        <dbReference type="ChEBI" id="CHEBI:30013"/>
        <dbReference type="ChEBI" id="CHEBI:30616"/>
        <dbReference type="ChEBI" id="CHEBI:61977"/>
        <dbReference type="ChEBI" id="CHEBI:456216"/>
        <dbReference type="EC" id="2.7.11.1"/>
    </reaction>
</comment>
<feature type="region of interest" description="Disordered" evidence="15">
    <location>
        <begin position="187"/>
        <end position="219"/>
    </location>
</feature>
<reference evidence="19 20" key="1">
    <citation type="journal article" date="2019" name="BMC Genomics">
        <title>New insights from Opisthorchis felineus genome: update on genomics of the epidemiologically important liver flukes.</title>
        <authorList>
            <person name="Ershov N.I."/>
            <person name="Mordvinov V.A."/>
            <person name="Prokhortchouk E.B."/>
            <person name="Pakharukova M.Y."/>
            <person name="Gunbin K.V."/>
            <person name="Ustyantsev K."/>
            <person name="Genaev M.A."/>
            <person name="Blinov A.G."/>
            <person name="Mazur A."/>
            <person name="Boulygina E."/>
            <person name="Tsygankova S."/>
            <person name="Khrameeva E."/>
            <person name="Chekanov N."/>
            <person name="Fan G."/>
            <person name="Xiao A."/>
            <person name="Zhang H."/>
            <person name="Xu X."/>
            <person name="Yang H."/>
            <person name="Solovyev V."/>
            <person name="Lee S.M."/>
            <person name="Liu X."/>
            <person name="Afonnikov D.A."/>
            <person name="Skryabin K.G."/>
        </authorList>
    </citation>
    <scope>NUCLEOTIDE SEQUENCE [LARGE SCALE GENOMIC DNA]</scope>
    <source>
        <strain evidence="19">AK-0245</strain>
        <tissue evidence="19">Whole organism</tissue>
    </source>
</reference>
<dbReference type="Pfam" id="PF02149">
    <property type="entry name" value="KA1"/>
    <property type="match status" value="1"/>
</dbReference>
<feature type="compositionally biased region" description="Basic and acidic residues" evidence="15">
    <location>
        <begin position="1459"/>
        <end position="1486"/>
    </location>
</feature>
<feature type="compositionally biased region" description="Polar residues" evidence="15">
    <location>
        <begin position="187"/>
        <end position="209"/>
    </location>
</feature>
<dbReference type="PROSITE" id="PS50011">
    <property type="entry name" value="PROTEIN_KINASE_DOM"/>
    <property type="match status" value="1"/>
</dbReference>
<dbReference type="GO" id="GO:0046872">
    <property type="term" value="F:metal ion binding"/>
    <property type="evidence" value="ECO:0007669"/>
    <property type="project" value="UniProtKB-KW"/>
</dbReference>
<dbReference type="GO" id="GO:0005524">
    <property type="term" value="F:ATP binding"/>
    <property type="evidence" value="ECO:0007669"/>
    <property type="project" value="UniProtKB-UniRule"/>
</dbReference>
<feature type="compositionally biased region" description="Polar residues" evidence="15">
    <location>
        <begin position="686"/>
        <end position="723"/>
    </location>
</feature>
<evidence type="ECO:0000256" key="8">
    <source>
        <dbReference type="ARBA" id="ARBA00022741"/>
    </source>
</evidence>
<keyword evidence="5" id="KW-0597">Phosphoprotein</keyword>
<feature type="region of interest" description="Disordered" evidence="15">
    <location>
        <begin position="664"/>
        <end position="755"/>
    </location>
</feature>
<dbReference type="InterPro" id="IPR017441">
    <property type="entry name" value="Protein_kinase_ATP_BS"/>
</dbReference>
<evidence type="ECO:0000256" key="7">
    <source>
        <dbReference type="ARBA" id="ARBA00022723"/>
    </source>
</evidence>
<keyword evidence="20" id="KW-1185">Reference proteome</keyword>
<dbReference type="GO" id="GO:0035556">
    <property type="term" value="P:intracellular signal transduction"/>
    <property type="evidence" value="ECO:0007669"/>
    <property type="project" value="TreeGrafter"/>
</dbReference>
<feature type="domain" description="UBA" evidence="17">
    <location>
        <begin position="497"/>
        <end position="537"/>
    </location>
</feature>
<dbReference type="Gene3D" id="3.30.200.20">
    <property type="entry name" value="Phosphorylase Kinase, domain 1"/>
    <property type="match status" value="1"/>
</dbReference>
<dbReference type="STRING" id="147828.A0A4V3SES7"/>
<evidence type="ECO:0000256" key="10">
    <source>
        <dbReference type="ARBA" id="ARBA00022840"/>
    </source>
</evidence>
<feature type="compositionally biased region" description="Polar residues" evidence="15">
    <location>
        <begin position="1416"/>
        <end position="1426"/>
    </location>
</feature>
<feature type="domain" description="Protein kinase" evidence="16">
    <location>
        <begin position="228"/>
        <end position="479"/>
    </location>
</feature>
<feature type="compositionally biased region" description="Polar residues" evidence="15">
    <location>
        <begin position="1025"/>
        <end position="1042"/>
    </location>
</feature>
<dbReference type="InterPro" id="IPR008271">
    <property type="entry name" value="Ser/Thr_kinase_AS"/>
</dbReference>
<evidence type="ECO:0000256" key="14">
    <source>
        <dbReference type="PROSITE-ProRule" id="PRU10141"/>
    </source>
</evidence>
<keyword evidence="10 14" id="KW-0067">ATP-binding</keyword>
<comment type="caution">
    <text evidence="19">The sequence shown here is derived from an EMBL/GenBank/DDBJ whole genome shotgun (WGS) entry which is preliminary data.</text>
</comment>
<dbReference type="GO" id="GO:0000226">
    <property type="term" value="P:microtubule cytoskeleton organization"/>
    <property type="evidence" value="ECO:0007669"/>
    <property type="project" value="TreeGrafter"/>
</dbReference>
<dbReference type="Pfam" id="PF00069">
    <property type="entry name" value="Pkinase"/>
    <property type="match status" value="1"/>
</dbReference>
<evidence type="ECO:0000256" key="9">
    <source>
        <dbReference type="ARBA" id="ARBA00022777"/>
    </source>
</evidence>
<evidence type="ECO:0000256" key="15">
    <source>
        <dbReference type="SAM" id="MobiDB-lite"/>
    </source>
</evidence>
<evidence type="ECO:0000256" key="12">
    <source>
        <dbReference type="ARBA" id="ARBA00047899"/>
    </source>
</evidence>
<dbReference type="CDD" id="cd12121">
    <property type="entry name" value="MARK_C_like"/>
    <property type="match status" value="1"/>
</dbReference>
<feature type="compositionally biased region" description="Low complexity" evidence="15">
    <location>
        <begin position="1091"/>
        <end position="1110"/>
    </location>
</feature>
<dbReference type="FunFam" id="3.30.200.20:FF:000003">
    <property type="entry name" value="Non-specific serine/threonine protein kinase"/>
    <property type="match status" value="1"/>
</dbReference>
<feature type="compositionally biased region" description="Low complexity" evidence="15">
    <location>
        <begin position="906"/>
        <end position="924"/>
    </location>
</feature>
<dbReference type="SUPFAM" id="SSF103243">
    <property type="entry name" value="KA1-like"/>
    <property type="match status" value="1"/>
</dbReference>
<feature type="compositionally biased region" description="Low complexity" evidence="15">
    <location>
        <begin position="846"/>
        <end position="870"/>
    </location>
</feature>
<feature type="compositionally biased region" description="Polar residues" evidence="15">
    <location>
        <begin position="99"/>
        <end position="110"/>
    </location>
</feature>
<comment type="catalytic activity">
    <reaction evidence="13">
        <text>L-seryl-[protein] + ATP = O-phospho-L-seryl-[protein] + ADP + H(+)</text>
        <dbReference type="Rhea" id="RHEA:17989"/>
        <dbReference type="Rhea" id="RHEA-COMP:9863"/>
        <dbReference type="Rhea" id="RHEA-COMP:11604"/>
        <dbReference type="ChEBI" id="CHEBI:15378"/>
        <dbReference type="ChEBI" id="CHEBI:29999"/>
        <dbReference type="ChEBI" id="CHEBI:30616"/>
        <dbReference type="ChEBI" id="CHEBI:83421"/>
        <dbReference type="ChEBI" id="CHEBI:456216"/>
        <dbReference type="EC" id="2.7.11.1"/>
    </reaction>
</comment>
<feature type="compositionally biased region" description="Polar residues" evidence="15">
    <location>
        <begin position="57"/>
        <end position="68"/>
    </location>
</feature>
<evidence type="ECO:0000256" key="5">
    <source>
        <dbReference type="ARBA" id="ARBA00022553"/>
    </source>
</evidence>
<dbReference type="GO" id="GO:0106310">
    <property type="term" value="F:protein serine kinase activity"/>
    <property type="evidence" value="ECO:0007669"/>
    <property type="project" value="RHEA"/>
</dbReference>
<proteinExistence type="inferred from homology"/>
<dbReference type="PROSITE" id="PS00108">
    <property type="entry name" value="PROTEIN_KINASE_ST"/>
    <property type="match status" value="1"/>
</dbReference>
<dbReference type="SMART" id="SM00220">
    <property type="entry name" value="S_TKc"/>
    <property type="match status" value="1"/>
</dbReference>
<evidence type="ECO:0000256" key="1">
    <source>
        <dbReference type="ARBA" id="ARBA00001946"/>
    </source>
</evidence>